<sequence length="126" mass="14630">MRIPALKPIGKKEYEPHWLPMDVVRFCTLKGKDMWFETGEGSYVLHGAVLHDWRILLAEHSFVEVDRGTLANMRLAKVIDTDLRLLYFDDPPASCFCTVSQSKMRVVPYKYPHLRTFESGYETSFS</sequence>
<name>A0A8J4H2S4_9BACL</name>
<dbReference type="Proteomes" id="UP000677918">
    <property type="component" value="Unassembled WGS sequence"/>
</dbReference>
<evidence type="ECO:0000313" key="1">
    <source>
        <dbReference type="EMBL" id="GIQ67884.1"/>
    </source>
</evidence>
<reference evidence="1" key="1">
    <citation type="submission" date="2021-04" db="EMBL/GenBank/DDBJ databases">
        <title>Draft genome sequence of Xylanibacillus composti strain K13.</title>
        <authorList>
            <person name="Uke A."/>
            <person name="Chhe C."/>
            <person name="Baramee S."/>
            <person name="Kosugi A."/>
        </authorList>
    </citation>
    <scope>NUCLEOTIDE SEQUENCE</scope>
    <source>
        <strain evidence="1">K13</strain>
    </source>
</reference>
<proteinExistence type="predicted"/>
<evidence type="ECO:0000313" key="2">
    <source>
        <dbReference type="Proteomes" id="UP000677918"/>
    </source>
</evidence>
<protein>
    <submittedName>
        <fullName evidence="1">Uncharacterized protein</fullName>
    </submittedName>
</protein>
<dbReference type="EMBL" id="BOVK01000009">
    <property type="protein sequence ID" value="GIQ67884.1"/>
    <property type="molecule type" value="Genomic_DNA"/>
</dbReference>
<comment type="caution">
    <text evidence="1">The sequence shown here is derived from an EMBL/GenBank/DDBJ whole genome shotgun (WGS) entry which is preliminary data.</text>
</comment>
<keyword evidence="2" id="KW-1185">Reference proteome</keyword>
<dbReference type="AlphaFoldDB" id="A0A8J4H2S4"/>
<organism evidence="1 2">
    <name type="scientific">Xylanibacillus composti</name>
    <dbReference type="NCBI Taxonomy" id="1572762"/>
    <lineage>
        <taxon>Bacteria</taxon>
        <taxon>Bacillati</taxon>
        <taxon>Bacillota</taxon>
        <taxon>Bacilli</taxon>
        <taxon>Bacillales</taxon>
        <taxon>Paenibacillaceae</taxon>
        <taxon>Xylanibacillus</taxon>
    </lineage>
</organism>
<gene>
    <name evidence="1" type="ORF">XYCOK13_07080</name>
</gene>
<accession>A0A8J4H2S4</accession>